<evidence type="ECO:0000313" key="3">
    <source>
        <dbReference type="Proteomes" id="UP000481087"/>
    </source>
</evidence>
<reference evidence="2 3" key="1">
    <citation type="submission" date="2019-12" db="EMBL/GenBank/DDBJ databases">
        <title>Paenibacillus sp. nov. sp. isolated from soil.</title>
        <authorList>
            <person name="Kim J."/>
            <person name="Jeong S.E."/>
            <person name="Jung H.S."/>
            <person name="Jeon C.O."/>
        </authorList>
    </citation>
    <scope>NUCLEOTIDE SEQUENCE [LARGE SCALE GENOMIC DNA]</scope>
    <source>
        <strain evidence="2 3">5J-6</strain>
    </source>
</reference>
<keyword evidence="3" id="KW-1185">Reference proteome</keyword>
<dbReference type="EMBL" id="WTUZ01000017">
    <property type="protein sequence ID" value="MZQ83278.1"/>
    <property type="molecule type" value="Genomic_DNA"/>
</dbReference>
<keyword evidence="2" id="KW-0808">Transferase</keyword>
<evidence type="ECO:0000313" key="2">
    <source>
        <dbReference type="EMBL" id="MZQ83278.1"/>
    </source>
</evidence>
<dbReference type="Gene3D" id="3.40.630.30">
    <property type="match status" value="1"/>
</dbReference>
<feature type="domain" description="N-acetyltransferase" evidence="1">
    <location>
        <begin position="8"/>
        <end position="169"/>
    </location>
</feature>
<dbReference type="GO" id="GO:0016747">
    <property type="term" value="F:acyltransferase activity, transferring groups other than amino-acyl groups"/>
    <property type="evidence" value="ECO:0007669"/>
    <property type="project" value="InterPro"/>
</dbReference>
<dbReference type="PANTHER" id="PTHR39173:SF1">
    <property type="entry name" value="ACETYLTRANSFERASE"/>
    <property type="match status" value="1"/>
</dbReference>
<sequence length="169" mass="19751">MKIEVQQLSLNDCKEKYDMLQTIRNNENGFYNPVFEMSYKEYLLWLQREDDYSKGNHLPESWIPQTTFFLFIDDEPIGIGRIRHKSSKYLESIGVGNLGYAISELHRGKGYGNILFRELLKKCISFGYDQIKLFPYKNNIPTVNIMLKNGGQITDSFDDEKYIVVIPTT</sequence>
<dbReference type="CDD" id="cd04301">
    <property type="entry name" value="NAT_SF"/>
    <property type="match status" value="1"/>
</dbReference>
<dbReference type="AlphaFoldDB" id="A0A6L8UYH9"/>
<dbReference type="Proteomes" id="UP000481087">
    <property type="component" value="Unassembled WGS sequence"/>
</dbReference>
<protein>
    <submittedName>
        <fullName evidence="2">GNAT family N-acetyltransferase</fullName>
    </submittedName>
</protein>
<dbReference type="RefSeq" id="WP_161407499.1">
    <property type="nucleotide sequence ID" value="NZ_WTUZ01000017.1"/>
</dbReference>
<dbReference type="PROSITE" id="PS51186">
    <property type="entry name" value="GNAT"/>
    <property type="match status" value="1"/>
</dbReference>
<dbReference type="InterPro" id="IPR000182">
    <property type="entry name" value="GNAT_dom"/>
</dbReference>
<gene>
    <name evidence="2" type="ORF">GQF01_14275</name>
</gene>
<organism evidence="2 3">
    <name type="scientific">Paenibacillus silvestris</name>
    <dbReference type="NCBI Taxonomy" id="2606219"/>
    <lineage>
        <taxon>Bacteria</taxon>
        <taxon>Bacillati</taxon>
        <taxon>Bacillota</taxon>
        <taxon>Bacilli</taxon>
        <taxon>Bacillales</taxon>
        <taxon>Paenibacillaceae</taxon>
        <taxon>Paenibacillus</taxon>
    </lineage>
</organism>
<proteinExistence type="predicted"/>
<dbReference type="Pfam" id="PF00583">
    <property type="entry name" value="Acetyltransf_1"/>
    <property type="match status" value="1"/>
</dbReference>
<accession>A0A6L8UYH9</accession>
<comment type="caution">
    <text evidence="2">The sequence shown here is derived from an EMBL/GenBank/DDBJ whole genome shotgun (WGS) entry which is preliminary data.</text>
</comment>
<evidence type="ECO:0000259" key="1">
    <source>
        <dbReference type="PROSITE" id="PS51186"/>
    </source>
</evidence>
<dbReference type="InterPro" id="IPR016181">
    <property type="entry name" value="Acyl_CoA_acyltransferase"/>
</dbReference>
<dbReference type="PANTHER" id="PTHR39173">
    <property type="entry name" value="ACETYLTRANSFERASE"/>
    <property type="match status" value="1"/>
</dbReference>
<dbReference type="SUPFAM" id="SSF55729">
    <property type="entry name" value="Acyl-CoA N-acyltransferases (Nat)"/>
    <property type="match status" value="1"/>
</dbReference>
<name>A0A6L8UYH9_9BACL</name>